<feature type="compositionally biased region" description="Acidic residues" evidence="1">
    <location>
        <begin position="40"/>
        <end position="49"/>
    </location>
</feature>
<gene>
    <name evidence="2" type="ORF">S06H3_65546</name>
</gene>
<dbReference type="EMBL" id="BARV01044185">
    <property type="protein sequence ID" value="GAI69989.1"/>
    <property type="molecule type" value="Genomic_DNA"/>
</dbReference>
<feature type="region of interest" description="Disordered" evidence="1">
    <location>
        <begin position="36"/>
        <end position="64"/>
    </location>
</feature>
<dbReference type="AlphaFoldDB" id="X1SQB9"/>
<proteinExistence type="predicted"/>
<protein>
    <submittedName>
        <fullName evidence="2">Uncharacterized protein</fullName>
    </submittedName>
</protein>
<reference evidence="2" key="1">
    <citation type="journal article" date="2014" name="Front. Microbiol.">
        <title>High frequency of phylogenetically diverse reductive dehalogenase-homologous genes in deep subseafloor sedimentary metagenomes.</title>
        <authorList>
            <person name="Kawai M."/>
            <person name="Futagami T."/>
            <person name="Toyoda A."/>
            <person name="Takaki Y."/>
            <person name="Nishi S."/>
            <person name="Hori S."/>
            <person name="Arai W."/>
            <person name="Tsubouchi T."/>
            <person name="Morono Y."/>
            <person name="Uchiyama I."/>
            <person name="Ito T."/>
            <person name="Fujiyama A."/>
            <person name="Inagaki F."/>
            <person name="Takami H."/>
        </authorList>
    </citation>
    <scope>NUCLEOTIDE SEQUENCE</scope>
    <source>
        <strain evidence="2">Expedition CK06-06</strain>
    </source>
</reference>
<name>X1SQB9_9ZZZZ</name>
<evidence type="ECO:0000256" key="1">
    <source>
        <dbReference type="SAM" id="MobiDB-lite"/>
    </source>
</evidence>
<organism evidence="2">
    <name type="scientific">marine sediment metagenome</name>
    <dbReference type="NCBI Taxonomy" id="412755"/>
    <lineage>
        <taxon>unclassified sequences</taxon>
        <taxon>metagenomes</taxon>
        <taxon>ecological metagenomes</taxon>
    </lineage>
</organism>
<accession>X1SQB9</accession>
<sequence length="64" mass="7285">PGYDNYEWTVVVVRKVSEGTWMEVSDPAAIRAFYWAEPEKPDDGDDDGDKDEKPKPTKTKKPAK</sequence>
<comment type="caution">
    <text evidence="2">The sequence shown here is derived from an EMBL/GenBank/DDBJ whole genome shotgun (WGS) entry which is preliminary data.</text>
</comment>
<evidence type="ECO:0000313" key="2">
    <source>
        <dbReference type="EMBL" id="GAI69989.1"/>
    </source>
</evidence>
<feature type="non-terminal residue" evidence="2">
    <location>
        <position position="1"/>
    </location>
</feature>